<dbReference type="EMBL" id="JBHTIZ010000046">
    <property type="protein sequence ID" value="MFD0985373.1"/>
    <property type="molecule type" value="Genomic_DNA"/>
</dbReference>
<keyword evidence="3" id="KW-1185">Reference proteome</keyword>
<dbReference type="RefSeq" id="WP_379759400.1">
    <property type="nucleotide sequence ID" value="NZ_JBHSYB010000067.1"/>
</dbReference>
<gene>
    <name evidence="2" type="ORF">ACFQ0S_12900</name>
</gene>
<reference evidence="3" key="1">
    <citation type="journal article" date="2019" name="Int. J. Syst. Evol. Microbiol.">
        <title>The Global Catalogue of Microorganisms (GCM) 10K type strain sequencing project: providing services to taxonomists for standard genome sequencing and annotation.</title>
        <authorList>
            <consortium name="The Broad Institute Genomics Platform"/>
            <consortium name="The Broad Institute Genome Sequencing Center for Infectious Disease"/>
            <person name="Wu L."/>
            <person name="Ma J."/>
        </authorList>
    </citation>
    <scope>NUCLEOTIDE SEQUENCE [LARGE SCALE GENOMIC DNA]</scope>
    <source>
        <strain evidence="3">CECT 7649</strain>
    </source>
</reference>
<organism evidence="2 3">
    <name type="scientific">Flavobacterium myungsuense</name>
    <dbReference type="NCBI Taxonomy" id="651823"/>
    <lineage>
        <taxon>Bacteria</taxon>
        <taxon>Pseudomonadati</taxon>
        <taxon>Bacteroidota</taxon>
        <taxon>Flavobacteriia</taxon>
        <taxon>Flavobacteriales</taxon>
        <taxon>Flavobacteriaceae</taxon>
        <taxon>Flavobacterium</taxon>
    </lineage>
</organism>
<dbReference type="Pfam" id="PF16119">
    <property type="entry name" value="DUF4835"/>
    <property type="match status" value="1"/>
</dbReference>
<dbReference type="InterPro" id="IPR032274">
    <property type="entry name" value="DUF4835"/>
</dbReference>
<dbReference type="Proteomes" id="UP001597051">
    <property type="component" value="Unassembled WGS sequence"/>
</dbReference>
<proteinExistence type="predicted"/>
<evidence type="ECO:0000313" key="3">
    <source>
        <dbReference type="Proteomes" id="UP001597051"/>
    </source>
</evidence>
<sequence>MTRVFLFLFLFSMPFANAQELNCVVKVNFDQVTRTNNQIFGTLEKALSDFINKTNWTGKEYKPNERINCSMVINVTSYDVDKFTTTLQVQSSRAVYNSTYSSPVFNYNDKDFSFTYTEFQNLIFNPANFDSNLLSVIAYYCYMIIGIDADTFALNGGTSSFETAQEITSVAQNGGYKGWSQGDSNQNRFHLLNDIMSNTFSIFREAMLQYHFSGLDTMSTDLKGAKTKIKSAVELFSKINSIRPNSFLSRVFFDSKSDEIVSIFSGGPNIPVDDLVANLNRVSPLNAAKWAEIR</sequence>
<protein>
    <submittedName>
        <fullName evidence="2">DUF4835 family protein</fullName>
    </submittedName>
</protein>
<accession>A0ABW3J4M2</accession>
<comment type="caution">
    <text evidence="2">The sequence shown here is derived from an EMBL/GenBank/DDBJ whole genome shotgun (WGS) entry which is preliminary data.</text>
</comment>
<keyword evidence="1" id="KW-0732">Signal</keyword>
<feature type="chain" id="PRO_5046440046" evidence="1">
    <location>
        <begin position="19"/>
        <end position="294"/>
    </location>
</feature>
<name>A0ABW3J4M2_9FLAO</name>
<feature type="signal peptide" evidence="1">
    <location>
        <begin position="1"/>
        <end position="18"/>
    </location>
</feature>
<evidence type="ECO:0000313" key="2">
    <source>
        <dbReference type="EMBL" id="MFD0985373.1"/>
    </source>
</evidence>
<evidence type="ECO:0000256" key="1">
    <source>
        <dbReference type="SAM" id="SignalP"/>
    </source>
</evidence>